<dbReference type="InterPro" id="IPR052954">
    <property type="entry name" value="GPCR-Ligand_Int"/>
</dbReference>
<feature type="transmembrane region" description="Helical" evidence="5">
    <location>
        <begin position="24"/>
        <end position="44"/>
    </location>
</feature>
<name>A0A183U1Y0_TOXCA</name>
<organism evidence="8 9">
    <name type="scientific">Toxocara canis</name>
    <name type="common">Canine roundworm</name>
    <dbReference type="NCBI Taxonomy" id="6265"/>
    <lineage>
        <taxon>Eukaryota</taxon>
        <taxon>Metazoa</taxon>
        <taxon>Ecdysozoa</taxon>
        <taxon>Nematoda</taxon>
        <taxon>Chromadorea</taxon>
        <taxon>Rhabditida</taxon>
        <taxon>Spirurina</taxon>
        <taxon>Ascaridomorpha</taxon>
        <taxon>Ascaridoidea</taxon>
        <taxon>Toxocaridae</taxon>
        <taxon>Toxocara</taxon>
    </lineage>
</organism>
<evidence type="ECO:0000256" key="4">
    <source>
        <dbReference type="ARBA" id="ARBA00023136"/>
    </source>
</evidence>
<gene>
    <name evidence="7" type="ORF">TCNE_LOCUS2500</name>
</gene>
<dbReference type="InterPro" id="IPR017452">
    <property type="entry name" value="GPCR_Rhodpsn_7TM"/>
</dbReference>
<dbReference type="PANTHER" id="PTHR46641:SF1">
    <property type="entry name" value="G-PROTEIN COUPLED RECEPTORS FAMILY 1 PROFILE DOMAIN-CONTAINING PROTEIN"/>
    <property type="match status" value="1"/>
</dbReference>
<feature type="transmembrane region" description="Helical" evidence="5">
    <location>
        <begin position="77"/>
        <end position="99"/>
    </location>
</feature>
<keyword evidence="8" id="KW-1185">Reference proteome</keyword>
<keyword evidence="2 5" id="KW-0812">Transmembrane</keyword>
<protein>
    <submittedName>
        <fullName evidence="9">G_PROTEIN_RECEP_F1_2 domain-containing protein</fullName>
    </submittedName>
</protein>
<dbReference type="GO" id="GO:0016020">
    <property type="term" value="C:membrane"/>
    <property type="evidence" value="ECO:0007669"/>
    <property type="project" value="UniProtKB-SubCell"/>
</dbReference>
<evidence type="ECO:0000313" key="9">
    <source>
        <dbReference type="WBParaSite" id="TCNE_0000250001-mRNA-1"/>
    </source>
</evidence>
<keyword evidence="3 5" id="KW-1133">Transmembrane helix</keyword>
<dbReference type="Gene3D" id="1.20.1070.10">
    <property type="entry name" value="Rhodopsin 7-helix transmembrane proteins"/>
    <property type="match status" value="1"/>
</dbReference>
<evidence type="ECO:0000259" key="6">
    <source>
        <dbReference type="PROSITE" id="PS50262"/>
    </source>
</evidence>
<accession>A0A183U1Y0</accession>
<dbReference type="Proteomes" id="UP000050794">
    <property type="component" value="Unassembled WGS sequence"/>
</dbReference>
<dbReference type="SUPFAM" id="SSF81321">
    <property type="entry name" value="Family A G protein-coupled receptor-like"/>
    <property type="match status" value="1"/>
</dbReference>
<dbReference type="PANTHER" id="PTHR46641">
    <property type="entry name" value="FMRFAMIDE RECEPTOR-RELATED"/>
    <property type="match status" value="1"/>
</dbReference>
<dbReference type="PROSITE" id="PS50262">
    <property type="entry name" value="G_PROTEIN_RECEP_F1_2"/>
    <property type="match status" value="1"/>
</dbReference>
<evidence type="ECO:0000256" key="5">
    <source>
        <dbReference type="SAM" id="Phobius"/>
    </source>
</evidence>
<evidence type="ECO:0000313" key="7">
    <source>
        <dbReference type="EMBL" id="VDM28177.1"/>
    </source>
</evidence>
<dbReference type="WBParaSite" id="TCNE_0000250001-mRNA-1">
    <property type="protein sequence ID" value="TCNE_0000250001-mRNA-1"/>
    <property type="gene ID" value="TCNE_0000250001"/>
</dbReference>
<dbReference type="EMBL" id="UYWY01002551">
    <property type="protein sequence ID" value="VDM28177.1"/>
    <property type="molecule type" value="Genomic_DNA"/>
</dbReference>
<reference evidence="7 8" key="2">
    <citation type="submission" date="2018-11" db="EMBL/GenBank/DDBJ databases">
        <authorList>
            <consortium name="Pathogen Informatics"/>
        </authorList>
    </citation>
    <scope>NUCLEOTIDE SEQUENCE [LARGE SCALE GENOMIC DNA]</scope>
</reference>
<evidence type="ECO:0000256" key="2">
    <source>
        <dbReference type="ARBA" id="ARBA00022692"/>
    </source>
</evidence>
<comment type="subcellular location">
    <subcellularLocation>
        <location evidence="1">Membrane</location>
    </subcellularLocation>
</comment>
<sequence length="105" mass="12227">MSVHRYIGVCLPFKASSLLETNRVRVFILSLLAFSVLFNTTRFFEVRVVNNCFRSNINAYIPVLNPSELRLNTTYRLIFFGWAYTILMFVVPFSILIVLNSQVRI</sequence>
<evidence type="ECO:0000313" key="8">
    <source>
        <dbReference type="Proteomes" id="UP000050794"/>
    </source>
</evidence>
<dbReference type="AlphaFoldDB" id="A0A183U1Y0"/>
<proteinExistence type="predicted"/>
<evidence type="ECO:0000256" key="3">
    <source>
        <dbReference type="ARBA" id="ARBA00022989"/>
    </source>
</evidence>
<evidence type="ECO:0000256" key="1">
    <source>
        <dbReference type="ARBA" id="ARBA00004370"/>
    </source>
</evidence>
<feature type="domain" description="G-protein coupled receptors family 1 profile" evidence="6">
    <location>
        <begin position="1"/>
        <end position="105"/>
    </location>
</feature>
<reference evidence="9" key="1">
    <citation type="submission" date="2016-06" db="UniProtKB">
        <authorList>
            <consortium name="WormBaseParasite"/>
        </authorList>
    </citation>
    <scope>IDENTIFICATION</scope>
</reference>
<keyword evidence="4 5" id="KW-0472">Membrane</keyword>